<feature type="region of interest" description="Disordered" evidence="1">
    <location>
        <begin position="72"/>
        <end position="123"/>
    </location>
</feature>
<dbReference type="EMBL" id="CP063458">
    <property type="protein sequence ID" value="QOV88393.1"/>
    <property type="molecule type" value="Genomic_DNA"/>
</dbReference>
<feature type="region of interest" description="Disordered" evidence="1">
    <location>
        <begin position="143"/>
        <end position="171"/>
    </location>
</feature>
<reference evidence="3 4" key="1">
    <citation type="submission" date="2020-10" db="EMBL/GenBank/DDBJ databases">
        <title>Wide distribution of Phycisphaera-like planctomycetes from WD2101 soil group in peatlands and genome analysis of the first cultivated representative.</title>
        <authorList>
            <person name="Dedysh S.N."/>
            <person name="Beletsky A.V."/>
            <person name="Ivanova A."/>
            <person name="Kulichevskaya I.S."/>
            <person name="Suzina N.E."/>
            <person name="Philippov D.A."/>
            <person name="Rakitin A.L."/>
            <person name="Mardanov A.V."/>
            <person name="Ravin N.V."/>
        </authorList>
    </citation>
    <scope>NUCLEOTIDE SEQUENCE [LARGE SCALE GENOMIC DNA]</scope>
    <source>
        <strain evidence="3 4">M1803</strain>
    </source>
</reference>
<feature type="compositionally biased region" description="Acidic residues" evidence="1">
    <location>
        <begin position="148"/>
        <end position="157"/>
    </location>
</feature>
<feature type="transmembrane region" description="Helical" evidence="2">
    <location>
        <begin position="239"/>
        <end position="260"/>
    </location>
</feature>
<evidence type="ECO:0008006" key="5">
    <source>
        <dbReference type="Google" id="ProtNLM"/>
    </source>
</evidence>
<feature type="compositionally biased region" description="Low complexity" evidence="1">
    <location>
        <begin position="95"/>
        <end position="107"/>
    </location>
</feature>
<keyword evidence="2" id="KW-1133">Transmembrane helix</keyword>
<feature type="transmembrane region" description="Helical" evidence="2">
    <location>
        <begin position="272"/>
        <end position="291"/>
    </location>
</feature>
<dbReference type="Proteomes" id="UP000593765">
    <property type="component" value="Chromosome"/>
</dbReference>
<evidence type="ECO:0000256" key="2">
    <source>
        <dbReference type="SAM" id="Phobius"/>
    </source>
</evidence>
<evidence type="ECO:0000313" key="4">
    <source>
        <dbReference type="Proteomes" id="UP000593765"/>
    </source>
</evidence>
<dbReference type="AlphaFoldDB" id="A0A7M2WSH9"/>
<dbReference type="RefSeq" id="WP_206291372.1">
    <property type="nucleotide sequence ID" value="NZ_CP063458.1"/>
</dbReference>
<feature type="transmembrane region" description="Helical" evidence="2">
    <location>
        <begin position="297"/>
        <end position="319"/>
    </location>
</feature>
<feature type="transmembrane region" description="Helical" evidence="2">
    <location>
        <begin position="207"/>
        <end position="227"/>
    </location>
</feature>
<sequence>MSTVEPFVECAGCGRKSPWKAAYAGKRLRCKCGQVIEVRAAPVETADDDGPEIIEEPSLRGVTPHRIPVAPDVPLPTSPVSTVAAPPNPFDEPEAASIPLAPSAEEPPAAPPDDRVSDPDDYGSYGIAPMAAIPITRRPEPAVAYNPAEDDDDDDDLLPARPSRGGAAGVSMMSGPMTPVLGYNAARRRRATDDEQEQIASYQKKEMVLPAILIAVGLLATFVQARIDLGRFDILAMCVYVAVATVINLVLIFAALLIAAKLLDLGLGEVGPALLKIAAVAILPSAIGGMIQASVGFIGGMLAWVVTLGLLYLLLSWLFEMDAQEMMITAVIIWFMRTWVAYFVIMAIFSGGSDDSSTANTNAGGGNTPWVAPAGGGGTGSTPAPSGDGTDPGDGTTPPDDGTTPPAAKPPQDGTTPPETPPGE</sequence>
<name>A0A7M2WSH9_9BACT</name>
<feature type="compositionally biased region" description="Low complexity" evidence="1">
    <location>
        <begin position="381"/>
        <end position="417"/>
    </location>
</feature>
<gene>
    <name evidence="3" type="ORF">IPV69_19370</name>
</gene>
<feature type="transmembrane region" description="Helical" evidence="2">
    <location>
        <begin position="331"/>
        <end position="352"/>
    </location>
</feature>
<dbReference type="KEGG" id="hbs:IPV69_19370"/>
<keyword evidence="4" id="KW-1185">Reference proteome</keyword>
<evidence type="ECO:0000313" key="3">
    <source>
        <dbReference type="EMBL" id="QOV88393.1"/>
    </source>
</evidence>
<protein>
    <recommendedName>
        <fullName evidence="5">Yip1 domain-containing protein</fullName>
    </recommendedName>
</protein>
<keyword evidence="2" id="KW-0472">Membrane</keyword>
<keyword evidence="2" id="KW-0812">Transmembrane</keyword>
<evidence type="ECO:0000256" key="1">
    <source>
        <dbReference type="SAM" id="MobiDB-lite"/>
    </source>
</evidence>
<proteinExistence type="predicted"/>
<accession>A0A7M2WSH9</accession>
<feature type="region of interest" description="Disordered" evidence="1">
    <location>
        <begin position="356"/>
        <end position="424"/>
    </location>
</feature>
<organism evidence="3 4">
    <name type="scientific">Humisphaera borealis</name>
    <dbReference type="NCBI Taxonomy" id="2807512"/>
    <lineage>
        <taxon>Bacteria</taxon>
        <taxon>Pseudomonadati</taxon>
        <taxon>Planctomycetota</taxon>
        <taxon>Phycisphaerae</taxon>
        <taxon>Tepidisphaerales</taxon>
        <taxon>Tepidisphaeraceae</taxon>
        <taxon>Humisphaera</taxon>
    </lineage>
</organism>